<gene>
    <name evidence="2" type="ORF">DCK97_24290</name>
</gene>
<feature type="region of interest" description="Disordered" evidence="1">
    <location>
        <begin position="152"/>
        <end position="214"/>
    </location>
</feature>
<evidence type="ECO:0000313" key="3">
    <source>
        <dbReference type="Proteomes" id="UP000257706"/>
    </source>
</evidence>
<organism evidence="2 3">
    <name type="scientific">Tistrella mobilis</name>
    <dbReference type="NCBI Taxonomy" id="171437"/>
    <lineage>
        <taxon>Bacteria</taxon>
        <taxon>Pseudomonadati</taxon>
        <taxon>Pseudomonadota</taxon>
        <taxon>Alphaproteobacteria</taxon>
        <taxon>Geminicoccales</taxon>
        <taxon>Geminicoccaceae</taxon>
        <taxon>Tistrella</taxon>
    </lineage>
</organism>
<dbReference type="Proteomes" id="UP000257706">
    <property type="component" value="Unassembled WGS sequence"/>
</dbReference>
<protein>
    <submittedName>
        <fullName evidence="2">Carbon monoxide dehydrogenase</fullName>
    </submittedName>
</protein>
<dbReference type="InterPro" id="IPR023393">
    <property type="entry name" value="START-like_dom_sf"/>
</dbReference>
<feature type="compositionally biased region" description="Basic and acidic residues" evidence="1">
    <location>
        <begin position="205"/>
        <end position="214"/>
    </location>
</feature>
<sequence>MELSGEYRIPAAPETVWAKLVDPAALKDCIPGCQSVEQTGENQYAAVVTAKIGPVKATFNGQVTLSDFDPPKSYRIAGEGKGGAAGFGKGTADVTLEPDGAGGTILRYTADAQVGGKMAQLGARLIQGTVQKLADEFFAKFAELAAASEPATPAATPAAAPATADTPQPAPQPDRGAPVSPAAAGMSAGISPAAAAMDIAGHNGHGHDDHGHDD</sequence>
<comment type="caution">
    <text evidence="2">The sequence shown here is derived from an EMBL/GenBank/DDBJ whole genome shotgun (WGS) entry which is preliminary data.</text>
</comment>
<dbReference type="InterPro" id="IPR010419">
    <property type="entry name" value="CO_DH_gsu"/>
</dbReference>
<accession>A0A3B9IT52</accession>
<dbReference type="CDD" id="cd05018">
    <property type="entry name" value="CoxG"/>
    <property type="match status" value="1"/>
</dbReference>
<proteinExistence type="predicted"/>
<feature type="non-terminal residue" evidence="2">
    <location>
        <position position="214"/>
    </location>
</feature>
<dbReference type="SUPFAM" id="SSF55961">
    <property type="entry name" value="Bet v1-like"/>
    <property type="match status" value="1"/>
</dbReference>
<dbReference type="Pfam" id="PF06240">
    <property type="entry name" value="COXG"/>
    <property type="match status" value="1"/>
</dbReference>
<dbReference type="EMBL" id="DMAI01000392">
    <property type="protein sequence ID" value="HAE50537.1"/>
    <property type="molecule type" value="Genomic_DNA"/>
</dbReference>
<feature type="compositionally biased region" description="Low complexity" evidence="1">
    <location>
        <begin position="152"/>
        <end position="167"/>
    </location>
</feature>
<evidence type="ECO:0000313" key="2">
    <source>
        <dbReference type="EMBL" id="HAE50537.1"/>
    </source>
</evidence>
<dbReference type="AlphaFoldDB" id="A0A3B9IT52"/>
<reference evidence="2 3" key="1">
    <citation type="journal article" date="2018" name="Nat. Biotechnol.">
        <title>A standardized bacterial taxonomy based on genome phylogeny substantially revises the tree of life.</title>
        <authorList>
            <person name="Parks D.H."/>
            <person name="Chuvochina M."/>
            <person name="Waite D.W."/>
            <person name="Rinke C."/>
            <person name="Skarshewski A."/>
            <person name="Chaumeil P.A."/>
            <person name="Hugenholtz P."/>
        </authorList>
    </citation>
    <scope>NUCLEOTIDE SEQUENCE [LARGE SCALE GENOMIC DNA]</scope>
    <source>
        <strain evidence="2">UBA8739</strain>
    </source>
</reference>
<evidence type="ECO:0000256" key="1">
    <source>
        <dbReference type="SAM" id="MobiDB-lite"/>
    </source>
</evidence>
<dbReference type="Gene3D" id="3.30.530.20">
    <property type="match status" value="1"/>
</dbReference>
<dbReference type="PANTHER" id="PTHR38588:SF1">
    <property type="entry name" value="BLL0334 PROTEIN"/>
    <property type="match status" value="1"/>
</dbReference>
<name>A0A3B9IT52_9PROT</name>
<dbReference type="PANTHER" id="PTHR38588">
    <property type="entry name" value="BLL0334 PROTEIN"/>
    <property type="match status" value="1"/>
</dbReference>